<proteinExistence type="predicted"/>
<dbReference type="Pfam" id="PF18545">
    <property type="entry name" value="HalOD1"/>
    <property type="match status" value="1"/>
</dbReference>
<gene>
    <name evidence="2" type="ORF">SAMN05421858_1819</name>
</gene>
<dbReference type="AlphaFoldDB" id="A0A1N6Z0V2"/>
<reference evidence="3" key="1">
    <citation type="submission" date="2017-01" db="EMBL/GenBank/DDBJ databases">
        <authorList>
            <person name="Varghese N."/>
            <person name="Submissions S."/>
        </authorList>
    </citation>
    <scope>NUCLEOTIDE SEQUENCE [LARGE SCALE GENOMIC DNA]</scope>
    <source>
        <strain evidence="3">CGMCC 1.7737</strain>
    </source>
</reference>
<keyword evidence="3" id="KW-1185">Reference proteome</keyword>
<protein>
    <recommendedName>
        <fullName evidence="1">Halobacterial output domain-containing protein</fullName>
    </recommendedName>
</protein>
<evidence type="ECO:0000313" key="3">
    <source>
        <dbReference type="Proteomes" id="UP000186914"/>
    </source>
</evidence>
<accession>A0A1N6Z0V2</accession>
<dbReference type="Proteomes" id="UP000186914">
    <property type="component" value="Unassembled WGS sequence"/>
</dbReference>
<evidence type="ECO:0000313" key="2">
    <source>
        <dbReference type="EMBL" id="SIR20512.1"/>
    </source>
</evidence>
<organism evidence="2 3">
    <name type="scientific">Haladaptatus litoreus</name>
    <dbReference type="NCBI Taxonomy" id="553468"/>
    <lineage>
        <taxon>Archaea</taxon>
        <taxon>Methanobacteriati</taxon>
        <taxon>Methanobacteriota</taxon>
        <taxon>Stenosarchaea group</taxon>
        <taxon>Halobacteria</taxon>
        <taxon>Halobacteriales</taxon>
        <taxon>Haladaptataceae</taxon>
        <taxon>Haladaptatus</taxon>
    </lineage>
</organism>
<feature type="domain" description="Halobacterial output" evidence="1">
    <location>
        <begin position="32"/>
        <end position="107"/>
    </location>
</feature>
<dbReference type="EMBL" id="FTNO01000001">
    <property type="protein sequence ID" value="SIR20512.1"/>
    <property type="molecule type" value="Genomic_DNA"/>
</dbReference>
<name>A0A1N6Z0V2_9EURY</name>
<dbReference type="RefSeq" id="WP_084186219.1">
    <property type="nucleotide sequence ID" value="NZ_FTNO01000001.1"/>
</dbReference>
<dbReference type="OrthoDB" id="246761at2157"/>
<dbReference type="InterPro" id="IPR040624">
    <property type="entry name" value="HalOD1"/>
</dbReference>
<sequence length="110" mass="12099">MTKTTDDGDSELGENTTWNLVTQANYDRDGDHDLTTTIIAAIADHEDVSPTEITQPVLYDCVDIAALEDAFFGPKARGEKRDSIGTAEFQYGEYRVEVASSGWVSIYSSQ</sequence>
<evidence type="ECO:0000259" key="1">
    <source>
        <dbReference type="Pfam" id="PF18545"/>
    </source>
</evidence>